<gene>
    <name evidence="1" type="ORF">KDW03_06240</name>
</gene>
<dbReference type="AlphaFoldDB" id="A0AAX3BA26"/>
<proteinExistence type="predicted"/>
<evidence type="ECO:0000313" key="2">
    <source>
        <dbReference type="Proteomes" id="UP001056539"/>
    </source>
</evidence>
<keyword evidence="2" id="KW-1185">Reference proteome</keyword>
<accession>A0AAX3BA26</accession>
<dbReference type="RefSeq" id="WP_271434231.1">
    <property type="nucleotide sequence ID" value="NZ_CP073355.1"/>
</dbReference>
<dbReference type="KEGG" id="taqu:KDW03_06240"/>
<sequence length="175" mass="19686">MKWLAGILCILPGLVWGRMWWGVGVEGRLVQGFWGQESGFCGGAGLEVENIRLLFSGGVLRGYKDMVSYMGEVELMSPIWIFEPRLAGTGFWADVGRAVYLGPGIIWQYHSSLLDFWSLEMIMGVRFGLGGIKLFTGEEISDHLCVDVYGRWRPWNSILIGEKTLSVGMMVGWQW</sequence>
<evidence type="ECO:0008006" key="3">
    <source>
        <dbReference type="Google" id="ProtNLM"/>
    </source>
</evidence>
<name>A0AAX3BA26_9SPIR</name>
<dbReference type="Proteomes" id="UP001056539">
    <property type="component" value="Chromosome"/>
</dbReference>
<protein>
    <recommendedName>
        <fullName evidence="3">DUF3575 domain-containing protein</fullName>
    </recommendedName>
</protein>
<dbReference type="EMBL" id="CP073355">
    <property type="protein sequence ID" value="URA09104.1"/>
    <property type="molecule type" value="Genomic_DNA"/>
</dbReference>
<reference evidence="1" key="2">
    <citation type="submission" date="2022-06" db="EMBL/GenBank/DDBJ databases">
        <title>Thermospira aquatica gen. nov., sp. nov.</title>
        <authorList>
            <person name="Ben Ali Gam Z."/>
            <person name="Labat M."/>
        </authorList>
    </citation>
    <scope>NUCLEOTIDE SEQUENCE</scope>
    <source>
        <strain evidence="1">F1F22</strain>
    </source>
</reference>
<reference evidence="1" key="1">
    <citation type="submission" date="2021-04" db="EMBL/GenBank/DDBJ databases">
        <authorList>
            <person name="Postec A."/>
        </authorList>
    </citation>
    <scope>NUCLEOTIDE SEQUENCE</scope>
    <source>
        <strain evidence="1">F1F22</strain>
    </source>
</reference>
<evidence type="ECO:0000313" key="1">
    <source>
        <dbReference type="EMBL" id="URA09104.1"/>
    </source>
</evidence>
<organism evidence="1 2">
    <name type="scientific">Thermospira aquatica</name>
    <dbReference type="NCBI Taxonomy" id="2828656"/>
    <lineage>
        <taxon>Bacteria</taxon>
        <taxon>Pseudomonadati</taxon>
        <taxon>Spirochaetota</taxon>
        <taxon>Spirochaetia</taxon>
        <taxon>Brevinematales</taxon>
        <taxon>Thermospiraceae</taxon>
        <taxon>Thermospira</taxon>
    </lineage>
</organism>